<dbReference type="Pfam" id="PF12833">
    <property type="entry name" value="HTH_18"/>
    <property type="match status" value="1"/>
</dbReference>
<organism evidence="5 6">
    <name type="scientific">Bosea rubneri</name>
    <dbReference type="NCBI Taxonomy" id="3075434"/>
    <lineage>
        <taxon>Bacteria</taxon>
        <taxon>Pseudomonadati</taxon>
        <taxon>Pseudomonadota</taxon>
        <taxon>Alphaproteobacteria</taxon>
        <taxon>Hyphomicrobiales</taxon>
        <taxon>Boseaceae</taxon>
        <taxon>Bosea</taxon>
    </lineage>
</organism>
<protein>
    <submittedName>
        <fullName evidence="5">AraC family transcriptional regulator</fullName>
    </submittedName>
</protein>
<dbReference type="PROSITE" id="PS00041">
    <property type="entry name" value="HTH_ARAC_FAMILY_1"/>
    <property type="match status" value="1"/>
</dbReference>
<dbReference type="RefSeq" id="WP_316018869.1">
    <property type="nucleotide sequence ID" value="NZ_JAWDID010000019.1"/>
</dbReference>
<dbReference type="Gene3D" id="1.10.10.60">
    <property type="entry name" value="Homeodomain-like"/>
    <property type="match status" value="2"/>
</dbReference>
<gene>
    <name evidence="5" type="ORF">RKE40_14115</name>
</gene>
<proteinExistence type="predicted"/>
<keyword evidence="1" id="KW-0805">Transcription regulation</keyword>
<sequence>MDPLSEIVALLRPHTAVSKPITGRGAWGVRYAAYGQPGFALVLAGHCWLALGDGAPLRLGEGDFLLLPATPAFSLSSEPGMACRPAAPSHEAVRHGEREGEPDFAMLGGAFQIEPANAGLLLALLPEMIHIRAAEGLTGRMAGIAGLIREECEADRPGRDMILSRLLEVMLVECLRARVPEQGELPAGLLAGLGEPALARVLRAIHADVAAGWTVAGLASLAGMSRSTFAARFTEAVGCAPIDYLMRWRMALARDALSRGVKSLDRLAETVGYDSASAFSTAFRKRVGCSPRVFARRHSSDVVPVLEAEAPA</sequence>
<dbReference type="PROSITE" id="PS01124">
    <property type="entry name" value="HTH_ARAC_FAMILY_2"/>
    <property type="match status" value="1"/>
</dbReference>
<keyword evidence="3" id="KW-0804">Transcription</keyword>
<evidence type="ECO:0000313" key="6">
    <source>
        <dbReference type="Proteomes" id="UP001254257"/>
    </source>
</evidence>
<dbReference type="Pfam" id="PF12852">
    <property type="entry name" value="Cupin_6"/>
    <property type="match status" value="1"/>
</dbReference>
<dbReference type="SUPFAM" id="SSF46689">
    <property type="entry name" value="Homeodomain-like"/>
    <property type="match status" value="2"/>
</dbReference>
<evidence type="ECO:0000256" key="3">
    <source>
        <dbReference type="ARBA" id="ARBA00023163"/>
    </source>
</evidence>
<dbReference type="EMBL" id="JAWDID010000019">
    <property type="protein sequence ID" value="MDU0341033.1"/>
    <property type="molecule type" value="Genomic_DNA"/>
</dbReference>
<dbReference type="SMART" id="SM00342">
    <property type="entry name" value="HTH_ARAC"/>
    <property type="match status" value="1"/>
</dbReference>
<name>A0ABU3S8E9_9HYPH</name>
<accession>A0ABU3S8E9</accession>
<comment type="caution">
    <text evidence="5">The sequence shown here is derived from an EMBL/GenBank/DDBJ whole genome shotgun (WGS) entry which is preliminary data.</text>
</comment>
<dbReference type="InterPro" id="IPR032783">
    <property type="entry name" value="AraC_lig"/>
</dbReference>
<keyword evidence="2" id="KW-0238">DNA-binding</keyword>
<dbReference type="InterPro" id="IPR009057">
    <property type="entry name" value="Homeodomain-like_sf"/>
</dbReference>
<keyword evidence="6" id="KW-1185">Reference proteome</keyword>
<dbReference type="PANTHER" id="PTHR46796">
    <property type="entry name" value="HTH-TYPE TRANSCRIPTIONAL ACTIVATOR RHAS-RELATED"/>
    <property type="match status" value="1"/>
</dbReference>
<reference evidence="5 6" key="1">
    <citation type="submission" date="2023-09" db="EMBL/GenBank/DDBJ databases">
        <title>Whole genome shotgun sequencing (WGS) of Bosea sp. ZW T0_25, isolated from stored onions (Allium cepa).</title>
        <authorList>
            <person name="Stoll D.A."/>
            <person name="Huch M."/>
        </authorList>
    </citation>
    <scope>NUCLEOTIDE SEQUENCE [LARGE SCALE GENOMIC DNA]</scope>
    <source>
        <strain evidence="5 6">ZW T0_25</strain>
    </source>
</reference>
<feature type="domain" description="HTH araC/xylS-type" evidence="4">
    <location>
        <begin position="199"/>
        <end position="297"/>
    </location>
</feature>
<dbReference type="InterPro" id="IPR018062">
    <property type="entry name" value="HTH_AraC-typ_CS"/>
</dbReference>
<evidence type="ECO:0000256" key="2">
    <source>
        <dbReference type="ARBA" id="ARBA00023125"/>
    </source>
</evidence>
<dbReference type="InterPro" id="IPR018060">
    <property type="entry name" value="HTH_AraC"/>
</dbReference>
<dbReference type="Proteomes" id="UP001254257">
    <property type="component" value="Unassembled WGS sequence"/>
</dbReference>
<evidence type="ECO:0000313" key="5">
    <source>
        <dbReference type="EMBL" id="MDU0341033.1"/>
    </source>
</evidence>
<evidence type="ECO:0000256" key="1">
    <source>
        <dbReference type="ARBA" id="ARBA00023015"/>
    </source>
</evidence>
<dbReference type="PANTHER" id="PTHR46796:SF7">
    <property type="entry name" value="ARAC FAMILY TRANSCRIPTIONAL REGULATOR"/>
    <property type="match status" value="1"/>
</dbReference>
<dbReference type="InterPro" id="IPR050204">
    <property type="entry name" value="AraC_XylS_family_regulators"/>
</dbReference>
<evidence type="ECO:0000259" key="4">
    <source>
        <dbReference type="PROSITE" id="PS01124"/>
    </source>
</evidence>